<name>A0A7C3PKK5_9CYAN</name>
<dbReference type="AlphaFoldDB" id="A0A7C3PKK5"/>
<reference evidence="1" key="1">
    <citation type="journal article" date="2020" name="mSystems">
        <title>Genome- and Community-Level Interaction Insights into Carbon Utilization and Element Cycling Functions of Hydrothermarchaeota in Hydrothermal Sediment.</title>
        <authorList>
            <person name="Zhou Z."/>
            <person name="Liu Y."/>
            <person name="Xu W."/>
            <person name="Pan J."/>
            <person name="Luo Z.H."/>
            <person name="Li M."/>
        </authorList>
    </citation>
    <scope>NUCLEOTIDE SEQUENCE [LARGE SCALE GENOMIC DNA]</scope>
    <source>
        <strain evidence="1">SpSt-418</strain>
    </source>
</reference>
<comment type="caution">
    <text evidence="1">The sequence shown here is derived from an EMBL/GenBank/DDBJ whole genome shotgun (WGS) entry which is preliminary data.</text>
</comment>
<gene>
    <name evidence="1" type="ORF">ENR64_21060</name>
</gene>
<accession>A0A7C3PKK5</accession>
<organism evidence="1">
    <name type="scientific">Oscillatoriales cyanobacterium SpSt-418</name>
    <dbReference type="NCBI Taxonomy" id="2282169"/>
    <lineage>
        <taxon>Bacteria</taxon>
        <taxon>Bacillati</taxon>
        <taxon>Cyanobacteriota</taxon>
        <taxon>Cyanophyceae</taxon>
        <taxon>Oscillatoriophycideae</taxon>
        <taxon>Oscillatoriales</taxon>
    </lineage>
</organism>
<dbReference type="EMBL" id="DSRU01000303">
    <property type="protein sequence ID" value="HFN00197.1"/>
    <property type="molecule type" value="Genomic_DNA"/>
</dbReference>
<sequence>MQLGKHSTVLAVPELLKAHSLEVLRDSEAVDFEDLLEIAAQFLQVADGLTEAMQADIQQRPLLHPCYCPEWAGQLKSIHPNVAG</sequence>
<protein>
    <submittedName>
        <fullName evidence="1">Uncharacterized protein</fullName>
    </submittedName>
</protein>
<proteinExistence type="predicted"/>
<evidence type="ECO:0000313" key="1">
    <source>
        <dbReference type="EMBL" id="HFN00197.1"/>
    </source>
</evidence>